<dbReference type="CDD" id="cd07251">
    <property type="entry name" value="VOC_like"/>
    <property type="match status" value="1"/>
</dbReference>
<organism evidence="2 3">
    <name type="scientific">Halomonas heilongjiangensis</name>
    <dbReference type="NCBI Taxonomy" id="1387883"/>
    <lineage>
        <taxon>Bacteria</taxon>
        <taxon>Pseudomonadati</taxon>
        <taxon>Pseudomonadota</taxon>
        <taxon>Gammaproteobacteria</taxon>
        <taxon>Oceanospirillales</taxon>
        <taxon>Halomonadaceae</taxon>
        <taxon>Halomonas</taxon>
    </lineage>
</organism>
<proteinExistence type="predicted"/>
<dbReference type="Gene3D" id="3.10.180.10">
    <property type="entry name" value="2,3-Dihydroxybiphenyl 1,2-Dioxygenase, domain 1"/>
    <property type="match status" value="1"/>
</dbReference>
<dbReference type="InterPro" id="IPR037523">
    <property type="entry name" value="VOC_core"/>
</dbReference>
<dbReference type="RefSeq" id="WP_102628357.1">
    <property type="nucleotide sequence ID" value="NZ_PDOH01000001.1"/>
</dbReference>
<dbReference type="OrthoDB" id="4265398at2"/>
<protein>
    <submittedName>
        <fullName evidence="2">Glyoxalase</fullName>
    </submittedName>
</protein>
<keyword evidence="3" id="KW-1185">Reference proteome</keyword>
<dbReference type="PANTHER" id="PTHR36503:SF1">
    <property type="entry name" value="BLR2520 PROTEIN"/>
    <property type="match status" value="1"/>
</dbReference>
<evidence type="ECO:0000313" key="3">
    <source>
        <dbReference type="Proteomes" id="UP000235346"/>
    </source>
</evidence>
<dbReference type="InterPro" id="IPR004360">
    <property type="entry name" value="Glyas_Fos-R_dOase_dom"/>
</dbReference>
<dbReference type="SUPFAM" id="SSF54593">
    <property type="entry name" value="Glyoxalase/Bleomycin resistance protein/Dihydroxybiphenyl dioxygenase"/>
    <property type="match status" value="1"/>
</dbReference>
<evidence type="ECO:0000313" key="2">
    <source>
        <dbReference type="EMBL" id="PMR68836.1"/>
    </source>
</evidence>
<evidence type="ECO:0000259" key="1">
    <source>
        <dbReference type="PROSITE" id="PS51819"/>
    </source>
</evidence>
<dbReference type="EMBL" id="PNRE01000059">
    <property type="protein sequence ID" value="PMR68836.1"/>
    <property type="molecule type" value="Genomic_DNA"/>
</dbReference>
<feature type="domain" description="VOC" evidence="1">
    <location>
        <begin position="4"/>
        <end position="135"/>
    </location>
</feature>
<dbReference type="Proteomes" id="UP000235346">
    <property type="component" value="Unassembled WGS sequence"/>
</dbReference>
<dbReference type="AlphaFoldDB" id="A0A2N7TKW1"/>
<dbReference type="InterPro" id="IPR029068">
    <property type="entry name" value="Glyas_Bleomycin-R_OHBP_Dase"/>
</dbReference>
<dbReference type="PANTHER" id="PTHR36503">
    <property type="entry name" value="BLR2520 PROTEIN"/>
    <property type="match status" value="1"/>
</dbReference>
<gene>
    <name evidence="2" type="ORF">C1H66_13255</name>
</gene>
<reference evidence="2 3" key="1">
    <citation type="submission" date="2018-01" db="EMBL/GenBank/DDBJ databases">
        <title>Halomonas endophytica sp. nov., isolated from storage liquid in the stems of Populus euphratica.</title>
        <authorList>
            <person name="Chen C."/>
        </authorList>
    </citation>
    <scope>NUCLEOTIDE SEQUENCE [LARGE SCALE GENOMIC DNA]</scope>
    <source>
        <strain evidence="2 3">DSM 26881</strain>
    </source>
</reference>
<accession>A0A2N7TKW1</accession>
<sequence>MQPRITLITLGVDDLERALRFYRDGLGLETPGIVGEEFEEGDGAVAFFELQGGLKLGLWPRRCIANDANLTMGAPSATEFTLAHNVASREEVDGVMEQATSAGATITKPAHETFWGGYAGYFQDPDGHLWEVAWNPVWEIEE</sequence>
<name>A0A2N7TKW1_9GAMM</name>
<dbReference type="PROSITE" id="PS51819">
    <property type="entry name" value="VOC"/>
    <property type="match status" value="1"/>
</dbReference>
<comment type="caution">
    <text evidence="2">The sequence shown here is derived from an EMBL/GenBank/DDBJ whole genome shotgun (WGS) entry which is preliminary data.</text>
</comment>
<dbReference type="Pfam" id="PF00903">
    <property type="entry name" value="Glyoxalase"/>
    <property type="match status" value="1"/>
</dbReference>